<dbReference type="PROSITE" id="PS50005">
    <property type="entry name" value="TPR"/>
    <property type="match status" value="1"/>
</dbReference>
<protein>
    <submittedName>
        <fullName evidence="4">Helix-turn-helix</fullName>
    </submittedName>
</protein>
<proteinExistence type="predicted"/>
<feature type="repeat" description="TPR" evidence="1">
    <location>
        <begin position="227"/>
        <end position="260"/>
    </location>
</feature>
<reference evidence="5" key="1">
    <citation type="submission" date="2017-01" db="EMBL/GenBank/DDBJ databases">
        <authorList>
            <person name="Varghese N."/>
            <person name="Submissions S."/>
        </authorList>
    </citation>
    <scope>NUCLEOTIDE SEQUENCE [LARGE SCALE GENOMIC DNA]</scope>
    <source>
        <strain evidence="5">DSM 23127</strain>
    </source>
</reference>
<evidence type="ECO:0000256" key="1">
    <source>
        <dbReference type="PROSITE-ProRule" id="PRU00339"/>
    </source>
</evidence>
<dbReference type="CDD" id="cd00093">
    <property type="entry name" value="HTH_XRE"/>
    <property type="match status" value="1"/>
</dbReference>
<dbReference type="AlphaFoldDB" id="A0A1N7IS67"/>
<keyword evidence="5" id="KW-1185">Reference proteome</keyword>
<dbReference type="Gene3D" id="1.10.260.40">
    <property type="entry name" value="lambda repressor-like DNA-binding domains"/>
    <property type="match status" value="1"/>
</dbReference>
<dbReference type="RefSeq" id="WP_076557005.1">
    <property type="nucleotide sequence ID" value="NZ_FTOC01000002.1"/>
</dbReference>
<dbReference type="Pfam" id="PF01381">
    <property type="entry name" value="HTH_3"/>
    <property type="match status" value="1"/>
</dbReference>
<organism evidence="4 5">
    <name type="scientific">Salimicrobium flavidum</name>
    <dbReference type="NCBI Taxonomy" id="570947"/>
    <lineage>
        <taxon>Bacteria</taxon>
        <taxon>Bacillati</taxon>
        <taxon>Bacillota</taxon>
        <taxon>Bacilli</taxon>
        <taxon>Bacillales</taxon>
        <taxon>Bacillaceae</taxon>
        <taxon>Salimicrobium</taxon>
    </lineage>
</organism>
<dbReference type="PROSITE" id="PS50943">
    <property type="entry name" value="HTH_CROC1"/>
    <property type="match status" value="1"/>
</dbReference>
<accession>A0A1N7IS67</accession>
<dbReference type="InterPro" id="IPR019734">
    <property type="entry name" value="TPR_rpt"/>
</dbReference>
<dbReference type="OrthoDB" id="252257at2"/>
<feature type="domain" description="HTH cro/C1-type" evidence="3">
    <location>
        <begin position="7"/>
        <end position="60"/>
    </location>
</feature>
<dbReference type="SUPFAM" id="SSF47413">
    <property type="entry name" value="lambda repressor-like DNA-binding domains"/>
    <property type="match status" value="1"/>
</dbReference>
<evidence type="ECO:0000313" key="5">
    <source>
        <dbReference type="Proteomes" id="UP000187608"/>
    </source>
</evidence>
<dbReference type="GO" id="GO:0003677">
    <property type="term" value="F:DNA binding"/>
    <property type="evidence" value="ECO:0007669"/>
    <property type="project" value="InterPro"/>
</dbReference>
<dbReference type="InterPro" id="IPR011990">
    <property type="entry name" value="TPR-like_helical_dom_sf"/>
</dbReference>
<evidence type="ECO:0000259" key="3">
    <source>
        <dbReference type="PROSITE" id="PS50943"/>
    </source>
</evidence>
<name>A0A1N7IS67_9BACI</name>
<evidence type="ECO:0000313" key="4">
    <source>
        <dbReference type="EMBL" id="SIS39955.1"/>
    </source>
</evidence>
<dbReference type="Proteomes" id="UP000187608">
    <property type="component" value="Unassembled WGS sequence"/>
</dbReference>
<gene>
    <name evidence="4" type="ORF">SAMN05421687_10293</name>
</gene>
<dbReference type="InterPro" id="IPR010982">
    <property type="entry name" value="Lambda_DNA-bd_dom_sf"/>
</dbReference>
<dbReference type="STRING" id="570947.SAMN05421687_10293"/>
<feature type="region of interest" description="Disordered" evidence="2">
    <location>
        <begin position="1"/>
        <end position="22"/>
    </location>
</feature>
<dbReference type="Gene3D" id="1.25.40.10">
    <property type="entry name" value="Tetratricopeptide repeat domain"/>
    <property type="match status" value="1"/>
</dbReference>
<dbReference type="SMART" id="SM00530">
    <property type="entry name" value="HTH_XRE"/>
    <property type="match status" value="1"/>
</dbReference>
<dbReference type="EMBL" id="FTOC01000002">
    <property type="protein sequence ID" value="SIS39955.1"/>
    <property type="molecule type" value="Genomic_DNA"/>
</dbReference>
<dbReference type="SMART" id="SM00028">
    <property type="entry name" value="TPR"/>
    <property type="match status" value="4"/>
</dbReference>
<dbReference type="SUPFAM" id="SSF48452">
    <property type="entry name" value="TPR-like"/>
    <property type="match status" value="1"/>
</dbReference>
<evidence type="ECO:0000256" key="2">
    <source>
        <dbReference type="SAM" id="MobiDB-lite"/>
    </source>
</evidence>
<dbReference type="InterPro" id="IPR001387">
    <property type="entry name" value="Cro/C1-type_HTH"/>
</dbReference>
<sequence length="419" mass="49452">MEPGKILKSYREENQMSQEETAKSIVSSSYLSRIENGQTKADDTTLALLFERVGVDYYDIRSRDEELENLLTEWETPLLHNDFENSQVIHEKINELVFPFSDTKLQVEYHIKKIRFSIICNELNSTEPSFRFINKFDDTLSQKNRFYYYKYKGNYCWAVSDVENAKIYFENAYQVFSPAILGELEKADLYFLYALALYANQQETVSFKLAQEALNIFQDNYRVKECLKLHIHLGICYSKLGDMDSSLSQFKKAEYLSKEIDENSFNGIVQHNIGYAFFCKKQRSTAIYHLQEALAFKKQESYSYLHTLNFLIYTNLIEGYIDKCMVTINDYLEIVSNSSEKQIQVKEFWFLVYFIKEPQYTWEKQFNEVLLPTLKEEGKYQELIKYSKLLAAYYENQGSYKKSSCFYKIALDNSSGHIY</sequence>
<keyword evidence="1" id="KW-0802">TPR repeat</keyword>